<organism evidence="2 3">
    <name type="scientific">Streptacidiphilus fuscans</name>
    <dbReference type="NCBI Taxonomy" id="2789292"/>
    <lineage>
        <taxon>Bacteria</taxon>
        <taxon>Bacillati</taxon>
        <taxon>Actinomycetota</taxon>
        <taxon>Actinomycetes</taxon>
        <taxon>Kitasatosporales</taxon>
        <taxon>Streptomycetaceae</taxon>
        <taxon>Streptacidiphilus</taxon>
    </lineage>
</organism>
<dbReference type="GO" id="GO:0003700">
    <property type="term" value="F:DNA-binding transcription factor activity"/>
    <property type="evidence" value="ECO:0007669"/>
    <property type="project" value="InterPro"/>
</dbReference>
<name>A0A931B8F3_9ACTN</name>
<dbReference type="Gene3D" id="1.10.10.10">
    <property type="entry name" value="Winged helix-like DNA-binding domain superfamily/Winged helix DNA-binding domain"/>
    <property type="match status" value="1"/>
</dbReference>
<comment type="caution">
    <text evidence="2">The sequence shown here is derived from an EMBL/GenBank/DDBJ whole genome shotgun (WGS) entry which is preliminary data.</text>
</comment>
<reference evidence="2" key="1">
    <citation type="submission" date="2020-11" db="EMBL/GenBank/DDBJ databases">
        <title>Isolation and identification of active actinomycetes.</title>
        <authorList>
            <person name="Yu B."/>
        </authorList>
    </citation>
    <scope>NUCLEOTIDE SEQUENCE</scope>
    <source>
        <strain evidence="2">NEAU-YB345</strain>
    </source>
</reference>
<evidence type="ECO:0000313" key="2">
    <source>
        <dbReference type="EMBL" id="MBF9070572.1"/>
    </source>
</evidence>
<dbReference type="Pfam" id="PF12840">
    <property type="entry name" value="HTH_20"/>
    <property type="match status" value="1"/>
</dbReference>
<dbReference type="SUPFAM" id="SSF46785">
    <property type="entry name" value="Winged helix' DNA-binding domain"/>
    <property type="match status" value="1"/>
</dbReference>
<dbReference type="InterPro" id="IPR036388">
    <property type="entry name" value="WH-like_DNA-bd_sf"/>
</dbReference>
<dbReference type="SMART" id="SM00418">
    <property type="entry name" value="HTH_ARSR"/>
    <property type="match status" value="1"/>
</dbReference>
<accession>A0A931B8F3</accession>
<dbReference type="AlphaFoldDB" id="A0A931B8F3"/>
<feature type="domain" description="HTH arsR-type" evidence="1">
    <location>
        <begin position="25"/>
        <end position="113"/>
    </location>
</feature>
<evidence type="ECO:0000259" key="1">
    <source>
        <dbReference type="SMART" id="SM00418"/>
    </source>
</evidence>
<keyword evidence="3" id="KW-1185">Reference proteome</keyword>
<evidence type="ECO:0000313" key="3">
    <source>
        <dbReference type="Proteomes" id="UP000657385"/>
    </source>
</evidence>
<gene>
    <name evidence="2" type="ORF">I2501_21345</name>
</gene>
<dbReference type="Proteomes" id="UP000657385">
    <property type="component" value="Unassembled WGS sequence"/>
</dbReference>
<sequence length="207" mass="22987">MEPTEPVGGAEPAADLTPRKITDPRALRALAHPLRMALVEALVLHGTLTATEAAGIVGGTPSNVSYHLRSLAKYGFVEEAEGGVGRERPWKAGAVSLSLDYEEPDQAVVQAARALMEVTSERWHERQRRYQHSRESYPKEIRKVSGESQFLLFCTPEEMEQIQQELMEKLIALQGPRFQDPSQRPEGAVPFELILAITPYSQDPQEG</sequence>
<dbReference type="RefSeq" id="WP_196195759.1">
    <property type="nucleotide sequence ID" value="NZ_JADPRT010000009.1"/>
</dbReference>
<dbReference type="InterPro" id="IPR001845">
    <property type="entry name" value="HTH_ArsR_DNA-bd_dom"/>
</dbReference>
<dbReference type="InterPro" id="IPR036390">
    <property type="entry name" value="WH_DNA-bd_sf"/>
</dbReference>
<protein>
    <submittedName>
        <fullName evidence="2">Helix-turn-helix domain-containing protein</fullName>
    </submittedName>
</protein>
<proteinExistence type="predicted"/>
<dbReference type="CDD" id="cd00090">
    <property type="entry name" value="HTH_ARSR"/>
    <property type="match status" value="1"/>
</dbReference>
<dbReference type="EMBL" id="JADPRT010000009">
    <property type="protein sequence ID" value="MBF9070572.1"/>
    <property type="molecule type" value="Genomic_DNA"/>
</dbReference>
<dbReference type="InterPro" id="IPR011991">
    <property type="entry name" value="ArsR-like_HTH"/>
</dbReference>